<evidence type="ECO:0000313" key="2">
    <source>
        <dbReference type="EMBL" id="OZI34961.1"/>
    </source>
</evidence>
<name>A0A261SD19_9BORD</name>
<organism evidence="2 3">
    <name type="scientific">Bordetella genomosp. 10</name>
    <dbReference type="NCBI Taxonomy" id="1416804"/>
    <lineage>
        <taxon>Bacteria</taxon>
        <taxon>Pseudomonadati</taxon>
        <taxon>Pseudomonadota</taxon>
        <taxon>Betaproteobacteria</taxon>
        <taxon>Burkholderiales</taxon>
        <taxon>Alcaligenaceae</taxon>
        <taxon>Bordetella</taxon>
    </lineage>
</organism>
<dbReference type="PANTHER" id="PTHR22602:SF0">
    <property type="entry name" value="TRANSFERASE CAF17, MITOCHONDRIAL-RELATED"/>
    <property type="match status" value="1"/>
</dbReference>
<dbReference type="PANTHER" id="PTHR22602">
    <property type="entry name" value="TRANSFERASE CAF17, MITOCHONDRIAL-RELATED"/>
    <property type="match status" value="1"/>
</dbReference>
<dbReference type="RefSeq" id="WP_094853950.1">
    <property type="nucleotide sequence ID" value="NZ_NEVM01000002.1"/>
</dbReference>
<dbReference type="InterPro" id="IPR027266">
    <property type="entry name" value="TrmE/GcvT-like"/>
</dbReference>
<dbReference type="Gene3D" id="3.30.70.1400">
    <property type="entry name" value="Aminomethyltransferase beta-barrel domains"/>
    <property type="match status" value="1"/>
</dbReference>
<dbReference type="NCBIfam" id="TIGR03317">
    <property type="entry name" value="ygfZ_signature"/>
    <property type="match status" value="1"/>
</dbReference>
<dbReference type="InterPro" id="IPR045179">
    <property type="entry name" value="YgfZ/GcvT"/>
</dbReference>
<reference evidence="3" key="1">
    <citation type="submission" date="2017-05" db="EMBL/GenBank/DDBJ databases">
        <title>Complete and WGS of Bordetella genogroups.</title>
        <authorList>
            <person name="Spilker T."/>
            <person name="Lipuma J."/>
        </authorList>
    </citation>
    <scope>NUCLEOTIDE SEQUENCE [LARGE SCALE GENOMIC DNA]</scope>
    <source>
        <strain evidence="3">AU16122</strain>
    </source>
</reference>
<proteinExistence type="predicted"/>
<dbReference type="Gene3D" id="3.30.1360.120">
    <property type="entry name" value="Probable tRNA modification gtpase trme, domain 1"/>
    <property type="match status" value="1"/>
</dbReference>
<dbReference type="InterPro" id="IPR017703">
    <property type="entry name" value="YgfZ/GCV_T_CS"/>
</dbReference>
<keyword evidence="3" id="KW-1185">Reference proteome</keyword>
<dbReference type="EMBL" id="NEVM01000002">
    <property type="protein sequence ID" value="OZI34961.1"/>
    <property type="molecule type" value="Genomic_DNA"/>
</dbReference>
<dbReference type="OrthoDB" id="9796287at2"/>
<dbReference type="AlphaFoldDB" id="A0A261SD19"/>
<dbReference type="GO" id="GO:0016226">
    <property type="term" value="P:iron-sulfur cluster assembly"/>
    <property type="evidence" value="ECO:0007669"/>
    <property type="project" value="TreeGrafter"/>
</dbReference>
<evidence type="ECO:0000313" key="3">
    <source>
        <dbReference type="Proteomes" id="UP000216020"/>
    </source>
</evidence>
<dbReference type="SUPFAM" id="SSF103025">
    <property type="entry name" value="Folate-binding domain"/>
    <property type="match status" value="1"/>
</dbReference>
<sequence length="360" mass="36952">MHAFFEAIPDSAQGLAHCAPLPDLQVVSASGADAIAFLHGQLTQDLTGLDSARAALAGYCTAKGRLLATMVMWREAEHAGVHAAAPGAAAQAAGTAGATDAAVVPPPAVFHALVRADVAPAVVKRLGMFVLRAKAKLALSPLRVAAVWGARDIEALGRAAGGELPRTAWQRADLPSGTWIAAPGAGATAGARWWWIASDAQLDRLESPDNALLNSLTLGDADHWRADDLAAGVPWIGAQTQDMFIPQTVNLDLVGGVSFTKGCYPGQEVVARSHYRGTVKRRMAYGVVAGIAAADVAPGTDVYDAAQPNEPCGRVVDAAGAPDAAVLFETTLSALEGGGLRLGAIDGAAIDVRPLPYALA</sequence>
<protein>
    <submittedName>
        <fullName evidence="2">Folate-binding protein YgfZ</fullName>
    </submittedName>
</protein>
<dbReference type="Proteomes" id="UP000216020">
    <property type="component" value="Unassembled WGS sequence"/>
</dbReference>
<keyword evidence="1" id="KW-0809">Transit peptide</keyword>
<evidence type="ECO:0000256" key="1">
    <source>
        <dbReference type="ARBA" id="ARBA00022946"/>
    </source>
</evidence>
<gene>
    <name evidence="2" type="ORF">CAL29_16055</name>
</gene>
<accession>A0A261SD19</accession>
<comment type="caution">
    <text evidence="2">The sequence shown here is derived from an EMBL/GenBank/DDBJ whole genome shotgun (WGS) entry which is preliminary data.</text>
</comment>